<dbReference type="PRINTS" id="PR01576">
    <property type="entry name" value="PDEFORMYLASE"/>
</dbReference>
<keyword evidence="2" id="KW-0479">Metal-binding</keyword>
<dbReference type="NCBIfam" id="TIGR00079">
    <property type="entry name" value="pept_deformyl"/>
    <property type="match status" value="1"/>
</dbReference>
<gene>
    <name evidence="2 3" type="primary">def</name>
    <name evidence="3" type="ORF">ENT96_00340</name>
</gene>
<feature type="binding site" evidence="2">
    <location>
        <position position="91"/>
    </location>
    <ligand>
        <name>Fe cation</name>
        <dbReference type="ChEBI" id="CHEBI:24875"/>
    </ligand>
</feature>
<keyword evidence="2" id="KW-0408">Iron</keyword>
<dbReference type="EMBL" id="DTAR01000031">
    <property type="protein sequence ID" value="HGM97486.1"/>
    <property type="molecule type" value="Genomic_DNA"/>
</dbReference>
<dbReference type="PIRSF" id="PIRSF004749">
    <property type="entry name" value="Pep_def"/>
    <property type="match status" value="1"/>
</dbReference>
<dbReference type="InterPro" id="IPR023635">
    <property type="entry name" value="Peptide_deformylase"/>
</dbReference>
<reference evidence="3" key="1">
    <citation type="journal article" date="2020" name="mSystems">
        <title>Genome- and Community-Level Interaction Insights into Carbon Utilization and Element Cycling Functions of Hydrothermarchaeota in Hydrothermal Sediment.</title>
        <authorList>
            <person name="Zhou Z."/>
            <person name="Liu Y."/>
            <person name="Xu W."/>
            <person name="Pan J."/>
            <person name="Luo Z.H."/>
            <person name="Li M."/>
        </authorList>
    </citation>
    <scope>NUCLEOTIDE SEQUENCE [LARGE SCALE GENOMIC DNA]</scope>
    <source>
        <strain evidence="3">SpSt-626</strain>
    </source>
</reference>
<dbReference type="GO" id="GO:0042586">
    <property type="term" value="F:peptide deformylase activity"/>
    <property type="evidence" value="ECO:0007669"/>
    <property type="project" value="UniProtKB-UniRule"/>
</dbReference>
<comment type="similarity">
    <text evidence="1 2">Belongs to the polypeptide deformylase family.</text>
</comment>
<sequence length="170" mass="20109">MQSKIKIYGEKVLRMKGRDVRDGEEVKRLLFEMKEILKEIKGFGLAAHQIGQPLNLFVVNFDLIEKGKGIKEFINPTLVYYEDEEIMEEGCLSIPELFIEIKRPKKIVMEYYDLDMKKNIIDAEGLSARVLLHEYDHINGILIFDRLPQEERKVVIARWKKLWKEKKTLK</sequence>
<feature type="binding site" evidence="2">
    <location>
        <position position="133"/>
    </location>
    <ligand>
        <name>Fe cation</name>
        <dbReference type="ChEBI" id="CHEBI:24875"/>
    </ligand>
</feature>
<keyword evidence="2 3" id="KW-0378">Hydrolase</keyword>
<dbReference type="InterPro" id="IPR036821">
    <property type="entry name" value="Peptide_deformylase_sf"/>
</dbReference>
<organism evidence="3">
    <name type="scientific">candidate division WOR-3 bacterium</name>
    <dbReference type="NCBI Taxonomy" id="2052148"/>
    <lineage>
        <taxon>Bacteria</taxon>
        <taxon>Bacteria division WOR-3</taxon>
    </lineage>
</organism>
<dbReference type="GO" id="GO:0046872">
    <property type="term" value="F:metal ion binding"/>
    <property type="evidence" value="ECO:0007669"/>
    <property type="project" value="UniProtKB-KW"/>
</dbReference>
<dbReference type="PANTHER" id="PTHR10458">
    <property type="entry name" value="PEPTIDE DEFORMYLASE"/>
    <property type="match status" value="1"/>
</dbReference>
<dbReference type="NCBIfam" id="NF001159">
    <property type="entry name" value="PRK00150.1-3"/>
    <property type="match status" value="1"/>
</dbReference>
<comment type="catalytic activity">
    <reaction evidence="2">
        <text>N-terminal N-formyl-L-methionyl-[peptide] + H2O = N-terminal L-methionyl-[peptide] + formate</text>
        <dbReference type="Rhea" id="RHEA:24420"/>
        <dbReference type="Rhea" id="RHEA-COMP:10639"/>
        <dbReference type="Rhea" id="RHEA-COMP:10640"/>
        <dbReference type="ChEBI" id="CHEBI:15377"/>
        <dbReference type="ChEBI" id="CHEBI:15740"/>
        <dbReference type="ChEBI" id="CHEBI:49298"/>
        <dbReference type="ChEBI" id="CHEBI:64731"/>
        <dbReference type="EC" id="3.5.1.88"/>
    </reaction>
</comment>
<evidence type="ECO:0000256" key="2">
    <source>
        <dbReference type="HAMAP-Rule" id="MF_00163"/>
    </source>
</evidence>
<comment type="cofactor">
    <cofactor evidence="2">
        <name>Fe(2+)</name>
        <dbReference type="ChEBI" id="CHEBI:29033"/>
    </cofactor>
    <text evidence="2">Binds 1 Fe(2+) ion.</text>
</comment>
<dbReference type="Pfam" id="PF01327">
    <property type="entry name" value="Pep_deformylase"/>
    <property type="match status" value="1"/>
</dbReference>
<name>A0A7V4EAX0_UNCW3</name>
<protein>
    <recommendedName>
        <fullName evidence="2">Peptide deformylase</fullName>
        <shortName evidence="2">PDF</shortName>
        <ecNumber evidence="2">3.5.1.88</ecNumber>
    </recommendedName>
    <alternativeName>
        <fullName evidence="2">Polypeptide deformylase</fullName>
    </alternativeName>
</protein>
<evidence type="ECO:0000256" key="1">
    <source>
        <dbReference type="ARBA" id="ARBA00010759"/>
    </source>
</evidence>
<comment type="function">
    <text evidence="2">Removes the formyl group from the N-terminal Met of newly synthesized proteins. Requires at least a dipeptide for an efficient rate of reaction. N-terminal L-methionine is a prerequisite for activity but the enzyme has broad specificity at other positions.</text>
</comment>
<keyword evidence="2" id="KW-0648">Protein biosynthesis</keyword>
<dbReference type="GO" id="GO:0006412">
    <property type="term" value="P:translation"/>
    <property type="evidence" value="ECO:0007669"/>
    <property type="project" value="UniProtKB-UniRule"/>
</dbReference>
<dbReference type="PANTHER" id="PTHR10458:SF22">
    <property type="entry name" value="PEPTIDE DEFORMYLASE"/>
    <property type="match status" value="1"/>
</dbReference>
<dbReference type="CDD" id="cd00487">
    <property type="entry name" value="Pep_deformylase"/>
    <property type="match status" value="1"/>
</dbReference>
<dbReference type="EC" id="3.5.1.88" evidence="2"/>
<proteinExistence type="inferred from homology"/>
<dbReference type="SUPFAM" id="SSF56420">
    <property type="entry name" value="Peptide deformylase"/>
    <property type="match status" value="1"/>
</dbReference>
<feature type="binding site" evidence="2">
    <location>
        <position position="137"/>
    </location>
    <ligand>
        <name>Fe cation</name>
        <dbReference type="ChEBI" id="CHEBI:24875"/>
    </ligand>
</feature>
<dbReference type="HAMAP" id="MF_00163">
    <property type="entry name" value="Pep_deformylase"/>
    <property type="match status" value="1"/>
</dbReference>
<evidence type="ECO:0000313" key="3">
    <source>
        <dbReference type="EMBL" id="HGM97486.1"/>
    </source>
</evidence>
<comment type="caution">
    <text evidence="3">The sequence shown here is derived from an EMBL/GenBank/DDBJ whole genome shotgun (WGS) entry which is preliminary data.</text>
</comment>
<accession>A0A7V4EAX0</accession>
<feature type="active site" evidence="2">
    <location>
        <position position="134"/>
    </location>
</feature>
<dbReference type="Gene3D" id="3.90.45.10">
    <property type="entry name" value="Peptide deformylase"/>
    <property type="match status" value="1"/>
</dbReference>
<dbReference type="AlphaFoldDB" id="A0A7V4EAX0"/>